<proteinExistence type="predicted"/>
<evidence type="ECO:0000256" key="2">
    <source>
        <dbReference type="ARBA" id="ARBA00022729"/>
    </source>
</evidence>
<keyword evidence="6" id="KW-1185">Reference proteome</keyword>
<evidence type="ECO:0000256" key="1">
    <source>
        <dbReference type="ARBA" id="ARBA00022614"/>
    </source>
</evidence>
<name>A0AAV2PPD9_MEGNR</name>
<dbReference type="InterPro" id="IPR001611">
    <property type="entry name" value="Leu-rich_rpt"/>
</dbReference>
<dbReference type="SMART" id="SM00369">
    <property type="entry name" value="LRR_TYP"/>
    <property type="match status" value="4"/>
</dbReference>
<keyword evidence="1" id="KW-0433">Leucine-rich repeat</keyword>
<evidence type="ECO:0008006" key="7">
    <source>
        <dbReference type="Google" id="ProtNLM"/>
    </source>
</evidence>
<feature type="signal peptide" evidence="4">
    <location>
        <begin position="1"/>
        <end position="20"/>
    </location>
</feature>
<evidence type="ECO:0000256" key="3">
    <source>
        <dbReference type="ARBA" id="ARBA00022737"/>
    </source>
</evidence>
<sequence>NYKAMMYMLLVYVGFLLSCAFSEPSPDILHSGYVQNHRNENILPVKEEILCPDPDDIFPCVCSQHHEPDHNSTIDLDCSLIEDVDQLAKVFMADFPKKTFREFTVYNNSAINVLPSGIFHDVTFTSIGIMWGSLEMVEFGSFAGFEGFLEEMIFYQNNLQSIESFPFSELISFVMLNKLDLHGNHFKAMPEMENPALTYLDLRYNPIGWIPASSFMNLPSLKHIYLGETNMEEVKLGTFESLSQLRTIDLTNNKLSNITYGTIATTTDQLLWLDLARNNIQQINPNSITVQNEWLGLNLVSNELKELKETTFRPLLDQGSFLYVEDNPLLCGCDLAWLVRDTTLMDHIDQRATCATGVNLHDLDPQDFQDC</sequence>
<dbReference type="InterPro" id="IPR003591">
    <property type="entry name" value="Leu-rich_rpt_typical-subtyp"/>
</dbReference>
<comment type="caution">
    <text evidence="5">The sequence shown here is derived from an EMBL/GenBank/DDBJ whole genome shotgun (WGS) entry which is preliminary data.</text>
</comment>
<accession>A0AAV2PPD9</accession>
<dbReference type="Gene3D" id="3.80.10.10">
    <property type="entry name" value="Ribonuclease Inhibitor"/>
    <property type="match status" value="2"/>
</dbReference>
<dbReference type="InterPro" id="IPR032675">
    <property type="entry name" value="LRR_dom_sf"/>
</dbReference>
<evidence type="ECO:0000313" key="6">
    <source>
        <dbReference type="Proteomes" id="UP001497623"/>
    </source>
</evidence>
<dbReference type="AlphaFoldDB" id="A0AAV2PPD9"/>
<reference evidence="5 6" key="1">
    <citation type="submission" date="2024-05" db="EMBL/GenBank/DDBJ databases">
        <authorList>
            <person name="Wallberg A."/>
        </authorList>
    </citation>
    <scope>NUCLEOTIDE SEQUENCE [LARGE SCALE GENOMIC DNA]</scope>
</reference>
<keyword evidence="3" id="KW-0677">Repeat</keyword>
<dbReference type="Pfam" id="PF13855">
    <property type="entry name" value="LRR_8"/>
    <property type="match status" value="1"/>
</dbReference>
<evidence type="ECO:0000256" key="4">
    <source>
        <dbReference type="SAM" id="SignalP"/>
    </source>
</evidence>
<gene>
    <name evidence="5" type="ORF">MNOR_LOCUS1708</name>
</gene>
<feature type="non-terminal residue" evidence="5">
    <location>
        <position position="1"/>
    </location>
</feature>
<dbReference type="PANTHER" id="PTHR24366:SF161">
    <property type="entry name" value="TIR DOMAIN-CONTAINING PROTEIN"/>
    <property type="match status" value="1"/>
</dbReference>
<feature type="non-terminal residue" evidence="5">
    <location>
        <position position="371"/>
    </location>
</feature>
<feature type="chain" id="PRO_5043640501" description="Oplophorus-luciferin 2-monooxygenase non-catalytic subunit" evidence="4">
    <location>
        <begin position="21"/>
        <end position="371"/>
    </location>
</feature>
<evidence type="ECO:0000313" key="5">
    <source>
        <dbReference type="EMBL" id="CAL4060958.1"/>
    </source>
</evidence>
<keyword evidence="2 4" id="KW-0732">Signal</keyword>
<dbReference type="EMBL" id="CAXKWB010000476">
    <property type="protein sequence ID" value="CAL4060958.1"/>
    <property type="molecule type" value="Genomic_DNA"/>
</dbReference>
<dbReference type="SUPFAM" id="SSF52058">
    <property type="entry name" value="L domain-like"/>
    <property type="match status" value="1"/>
</dbReference>
<dbReference type="PANTHER" id="PTHR24366">
    <property type="entry name" value="IG(IMMUNOGLOBULIN) AND LRR(LEUCINE RICH REPEAT) DOMAINS"/>
    <property type="match status" value="1"/>
</dbReference>
<protein>
    <recommendedName>
        <fullName evidence="7">Oplophorus-luciferin 2-monooxygenase non-catalytic subunit</fullName>
    </recommendedName>
</protein>
<organism evidence="5 6">
    <name type="scientific">Meganyctiphanes norvegica</name>
    <name type="common">Northern krill</name>
    <name type="synonym">Thysanopoda norvegica</name>
    <dbReference type="NCBI Taxonomy" id="48144"/>
    <lineage>
        <taxon>Eukaryota</taxon>
        <taxon>Metazoa</taxon>
        <taxon>Ecdysozoa</taxon>
        <taxon>Arthropoda</taxon>
        <taxon>Crustacea</taxon>
        <taxon>Multicrustacea</taxon>
        <taxon>Malacostraca</taxon>
        <taxon>Eumalacostraca</taxon>
        <taxon>Eucarida</taxon>
        <taxon>Euphausiacea</taxon>
        <taxon>Euphausiidae</taxon>
        <taxon>Meganyctiphanes</taxon>
    </lineage>
</organism>
<dbReference type="Proteomes" id="UP001497623">
    <property type="component" value="Unassembled WGS sequence"/>
</dbReference>